<name>A0ABW2RCB5_9BURK</name>
<keyword evidence="3" id="KW-1185">Reference proteome</keyword>
<evidence type="ECO:0000313" key="3">
    <source>
        <dbReference type="Proteomes" id="UP001596495"/>
    </source>
</evidence>
<accession>A0ABW2RCB5</accession>
<reference evidence="3" key="1">
    <citation type="journal article" date="2019" name="Int. J. Syst. Evol. Microbiol.">
        <title>The Global Catalogue of Microorganisms (GCM) 10K type strain sequencing project: providing services to taxonomists for standard genome sequencing and annotation.</title>
        <authorList>
            <consortium name="The Broad Institute Genomics Platform"/>
            <consortium name="The Broad Institute Genome Sequencing Center for Infectious Disease"/>
            <person name="Wu L."/>
            <person name="Ma J."/>
        </authorList>
    </citation>
    <scope>NUCLEOTIDE SEQUENCE [LARGE SCALE GENOMIC DNA]</scope>
    <source>
        <strain evidence="3">CCUG 54518</strain>
    </source>
</reference>
<feature type="chain" id="PRO_5046596870" description="Membrane-bound lysozyme inhibitor of c-type lysozyme MliC" evidence="1">
    <location>
        <begin position="18"/>
        <end position="106"/>
    </location>
</feature>
<keyword evidence="1" id="KW-0732">Signal</keyword>
<organism evidence="2 3">
    <name type="scientific">Hydrogenophaga bisanensis</name>
    <dbReference type="NCBI Taxonomy" id="439611"/>
    <lineage>
        <taxon>Bacteria</taxon>
        <taxon>Pseudomonadati</taxon>
        <taxon>Pseudomonadota</taxon>
        <taxon>Betaproteobacteria</taxon>
        <taxon>Burkholderiales</taxon>
        <taxon>Comamonadaceae</taxon>
        <taxon>Hydrogenophaga</taxon>
    </lineage>
</organism>
<proteinExistence type="predicted"/>
<evidence type="ECO:0008006" key="4">
    <source>
        <dbReference type="Google" id="ProtNLM"/>
    </source>
</evidence>
<comment type="caution">
    <text evidence="2">The sequence shown here is derived from an EMBL/GenBank/DDBJ whole genome shotgun (WGS) entry which is preliminary data.</text>
</comment>
<gene>
    <name evidence="2" type="ORF">ACFQNJ_13875</name>
</gene>
<feature type="signal peptide" evidence="1">
    <location>
        <begin position="1"/>
        <end position="17"/>
    </location>
</feature>
<evidence type="ECO:0000256" key="1">
    <source>
        <dbReference type="SAM" id="SignalP"/>
    </source>
</evidence>
<evidence type="ECO:0000313" key="2">
    <source>
        <dbReference type="EMBL" id="MFC7435599.1"/>
    </source>
</evidence>
<dbReference type="Proteomes" id="UP001596495">
    <property type="component" value="Unassembled WGS sequence"/>
</dbReference>
<dbReference type="RefSeq" id="WP_382258544.1">
    <property type="nucleotide sequence ID" value="NZ_JBHTBX010000009.1"/>
</dbReference>
<sequence length="106" mass="11593">MAASALLFSAAAQVASAAPRQVQLVCEAVYLPARSTWTRSVDIRYDDRRIREVAIDGQPVYTFAVRGTVILTSQDNERIQIDTAGGSWTSDFRGLASAQGRCERVD</sequence>
<protein>
    <recommendedName>
        <fullName evidence="4">Membrane-bound lysozyme inhibitor of c-type lysozyme MliC</fullName>
    </recommendedName>
</protein>
<dbReference type="EMBL" id="JBHTBX010000009">
    <property type="protein sequence ID" value="MFC7435599.1"/>
    <property type="molecule type" value="Genomic_DNA"/>
</dbReference>